<dbReference type="STRING" id="571298.SAMN04488026_102015"/>
<protein>
    <recommendedName>
        <fullName evidence="3">DUF3987 domain-containing protein</fullName>
    </recommendedName>
</protein>
<evidence type="ECO:0000313" key="1">
    <source>
        <dbReference type="EMBL" id="SDJ58404.1"/>
    </source>
</evidence>
<dbReference type="EMBL" id="FNEK01000020">
    <property type="protein sequence ID" value="SDJ58404.1"/>
    <property type="molecule type" value="Genomic_DNA"/>
</dbReference>
<dbReference type="Proteomes" id="UP000199382">
    <property type="component" value="Unassembled WGS sequence"/>
</dbReference>
<dbReference type="RefSeq" id="WP_139188366.1">
    <property type="nucleotide sequence ID" value="NZ_FNEK01000020.1"/>
</dbReference>
<accession>A0A1G8UXN9</accession>
<evidence type="ECO:0008006" key="3">
    <source>
        <dbReference type="Google" id="ProtNLM"/>
    </source>
</evidence>
<keyword evidence="2" id="KW-1185">Reference proteome</keyword>
<name>A0A1G8UXN9_9RHOB</name>
<reference evidence="1 2" key="1">
    <citation type="submission" date="2016-10" db="EMBL/GenBank/DDBJ databases">
        <authorList>
            <person name="de Groot N.N."/>
        </authorList>
    </citation>
    <scope>NUCLEOTIDE SEQUENCE [LARGE SCALE GENOMIC DNA]</scope>
    <source>
        <strain evidence="1 2">DSM 25294</strain>
    </source>
</reference>
<proteinExistence type="predicted"/>
<evidence type="ECO:0000313" key="2">
    <source>
        <dbReference type="Proteomes" id="UP000199382"/>
    </source>
</evidence>
<organism evidence="1 2">
    <name type="scientific">Aliiruegeria lutimaris</name>
    <dbReference type="NCBI Taxonomy" id="571298"/>
    <lineage>
        <taxon>Bacteria</taxon>
        <taxon>Pseudomonadati</taxon>
        <taxon>Pseudomonadota</taxon>
        <taxon>Alphaproteobacteria</taxon>
        <taxon>Rhodobacterales</taxon>
        <taxon>Roseobacteraceae</taxon>
        <taxon>Aliiruegeria</taxon>
    </lineage>
</organism>
<sequence>MKSNSAFEELSAQADRALQLSAIGKALDEAEKSDPLEAIEVADSGCEFSNLPWPGGALGRVAYWIYTDVMVDPQKDMAILAAYLLAAAFSGRKDSLKRNPPVIQCRVLALNGTGKDAIRQALEMIIEAIAYGENAIAGALVFSGVSQTFGTKRMILDDLATLSNVRIISEAGIAKRSNAGDKENVRAAMMQNFGQDAYSRRTYPGFAQALPPTFGVNTSVYEESTKETFLATMQGQLATGEAARMMSVRIDASNVGDAKLQDHKPVPDSIVGIFRTLANEALRGESKDPETGYYSGKPVPQDLRRVFQLSDDAQGILDRLLAERTAFKRSNVSNVASLEWAQRVRYEQLVLRVALVIARTENLFDQHDPKSVCVTGEQLQQAIAFVDECRRTERANGGDYEDPLTRLIEAMYKFACDQFKNPNATYLRKHPSEQDRKDRKINTAVFTGGNCAPRSLAKDIANSEDNRHGDTIPRVMAKAYETGAELGYWHTSRKGKTTMLKLAARME</sequence>
<dbReference type="AlphaFoldDB" id="A0A1G8UXN9"/>
<gene>
    <name evidence="1" type="ORF">SAMN04488026_102015</name>
</gene>